<keyword evidence="5" id="KW-1185">Reference proteome</keyword>
<dbReference type="CDD" id="cd21437">
    <property type="entry name" value="zf-HIT_ZNHIT1_like"/>
    <property type="match status" value="1"/>
</dbReference>
<evidence type="ECO:0000313" key="5">
    <source>
        <dbReference type="Proteomes" id="UP001497600"/>
    </source>
</evidence>
<keyword evidence="1" id="KW-0863">Zinc-finger</keyword>
<sequence>MLVEEIPKASANKGSTIYFSSSINLTARPPVHERQIDLPQESTIENGNGTNNKNENANRLSKNRPKVNYNLTYLMNAQTQANDSNVSQGQLKSSQQIQLERLISRRLNEINKENGGGNSNFELPKNFADSRNLSGDKKKSRLGNTPSTKKILSARRTLASYFEEERNVLSINSILSLNYQFLEELDPASDTQTNKRQKTSGRSVIKPKLRLCCICGSDSSYTRCDSCGLFACSVRCNKSHLESRCV</sequence>
<name>A0ABP0EDQ4_9ASCO</name>
<evidence type="ECO:0000259" key="3">
    <source>
        <dbReference type="PROSITE" id="PS51083"/>
    </source>
</evidence>
<protein>
    <recommendedName>
        <fullName evidence="3">HIT-type domain-containing protein</fullName>
    </recommendedName>
</protein>
<feature type="region of interest" description="Disordered" evidence="2">
    <location>
        <begin position="110"/>
        <end position="145"/>
    </location>
</feature>
<accession>A0ABP0EDQ4</accession>
<dbReference type="Proteomes" id="UP001497600">
    <property type="component" value="Chromosome D"/>
</dbReference>
<feature type="domain" description="HIT-type" evidence="3">
    <location>
        <begin position="212"/>
        <end position="245"/>
    </location>
</feature>
<dbReference type="PROSITE" id="PS51083">
    <property type="entry name" value="ZF_HIT"/>
    <property type="match status" value="1"/>
</dbReference>
<dbReference type="EMBL" id="OZ004256">
    <property type="protein sequence ID" value="CAK7904150.1"/>
    <property type="molecule type" value="Genomic_DNA"/>
</dbReference>
<keyword evidence="1" id="KW-0479">Metal-binding</keyword>
<feature type="region of interest" description="Disordered" evidence="2">
    <location>
        <begin position="40"/>
        <end position="64"/>
    </location>
</feature>
<evidence type="ECO:0000313" key="4">
    <source>
        <dbReference type="EMBL" id="CAK7904150.1"/>
    </source>
</evidence>
<evidence type="ECO:0000256" key="2">
    <source>
        <dbReference type="SAM" id="MobiDB-lite"/>
    </source>
</evidence>
<evidence type="ECO:0000256" key="1">
    <source>
        <dbReference type="PROSITE-ProRule" id="PRU00453"/>
    </source>
</evidence>
<gene>
    <name evidence="4" type="ORF">CAAN4_D08020</name>
</gene>
<keyword evidence="1" id="KW-0862">Zinc</keyword>
<proteinExistence type="predicted"/>
<organism evidence="4 5">
    <name type="scientific">[Candida] anglica</name>
    <dbReference type="NCBI Taxonomy" id="148631"/>
    <lineage>
        <taxon>Eukaryota</taxon>
        <taxon>Fungi</taxon>
        <taxon>Dikarya</taxon>
        <taxon>Ascomycota</taxon>
        <taxon>Saccharomycotina</taxon>
        <taxon>Pichiomycetes</taxon>
        <taxon>Debaryomycetaceae</taxon>
        <taxon>Kurtzmaniella</taxon>
    </lineage>
</organism>
<reference evidence="4 5" key="1">
    <citation type="submission" date="2024-01" db="EMBL/GenBank/DDBJ databases">
        <authorList>
            <consortium name="Genoscope - CEA"/>
            <person name="William W."/>
        </authorList>
    </citation>
    <scope>NUCLEOTIDE SEQUENCE [LARGE SCALE GENOMIC DNA]</scope>
    <source>
        <strain evidence="4 5">29B2s-10</strain>
    </source>
</reference>
<dbReference type="InterPro" id="IPR007529">
    <property type="entry name" value="Znf_HIT"/>
</dbReference>
<feature type="compositionally biased region" description="Low complexity" evidence="2">
    <location>
        <begin position="45"/>
        <end position="58"/>
    </location>
</feature>